<evidence type="ECO:0000259" key="5">
    <source>
        <dbReference type="Pfam" id="PF00205"/>
    </source>
</evidence>
<dbReference type="InterPro" id="IPR000399">
    <property type="entry name" value="TPP-bd_CS"/>
</dbReference>
<dbReference type="PROSITE" id="PS00187">
    <property type="entry name" value="TPP_ENZYMES"/>
    <property type="match status" value="1"/>
</dbReference>
<dbReference type="GO" id="GO:0003984">
    <property type="term" value="F:acetolactate synthase activity"/>
    <property type="evidence" value="ECO:0007669"/>
    <property type="project" value="TreeGrafter"/>
</dbReference>
<feature type="domain" description="Thiamine pyrophosphate enzyme N-terminal TPP-binding" evidence="7">
    <location>
        <begin position="4"/>
        <end position="113"/>
    </location>
</feature>
<dbReference type="KEGG" id="vei:Veis_0339"/>
<evidence type="ECO:0000256" key="4">
    <source>
        <dbReference type="RuleBase" id="RU362132"/>
    </source>
</evidence>
<dbReference type="GO" id="GO:0030976">
    <property type="term" value="F:thiamine pyrophosphate binding"/>
    <property type="evidence" value="ECO:0007669"/>
    <property type="project" value="InterPro"/>
</dbReference>
<gene>
    <name evidence="8" type="ordered locus">Veis_0339</name>
</gene>
<comment type="similarity">
    <text evidence="2 4">Belongs to the TPP enzyme family.</text>
</comment>
<protein>
    <submittedName>
        <fullName evidence="8">Thiamine pyrophosphate enzyme TPP binding domain protein</fullName>
    </submittedName>
</protein>
<dbReference type="InterPro" id="IPR029035">
    <property type="entry name" value="DHS-like_NAD/FAD-binding_dom"/>
</dbReference>
<dbReference type="PANTHER" id="PTHR18968:SF13">
    <property type="entry name" value="ACETOLACTATE SYNTHASE CATALYTIC SUBUNIT, MITOCHONDRIAL"/>
    <property type="match status" value="1"/>
</dbReference>
<dbReference type="EMBL" id="CP000542">
    <property type="protein sequence ID" value="ABM56129.1"/>
    <property type="molecule type" value="Genomic_DNA"/>
</dbReference>
<dbReference type="HOGENOM" id="CLU_013748_3_1_4"/>
<dbReference type="AlphaFoldDB" id="A1WES2"/>
<dbReference type="Pfam" id="PF02775">
    <property type="entry name" value="TPP_enzyme_C"/>
    <property type="match status" value="1"/>
</dbReference>
<dbReference type="eggNOG" id="COG0028">
    <property type="taxonomic scope" value="Bacteria"/>
</dbReference>
<name>A1WES2_VEREI</name>
<evidence type="ECO:0000256" key="1">
    <source>
        <dbReference type="ARBA" id="ARBA00001964"/>
    </source>
</evidence>
<dbReference type="Gene3D" id="3.40.50.970">
    <property type="match status" value="2"/>
</dbReference>
<sequence length="576" mass="60802">MTITLGQVLIRILEDYGVEHVFGIPGIHTVELYRGLAASSIRHITPRHEQGAGFMADGYARASGKPGVCFIITGPGMTNVATALGQAYSDSVPMLVLSSVHARNHLGAGNAGSGRLHELRSQQALVAGLTAFSHTLMQPDDLPVALARAFAVFDSARPRPVHIEIPLDLIGADASHLSPKSLVRSRKPLAGQPSIDDAAAWLAGAARPLILAGGGAVHAASALRALAEHLQAPTALTVHAKGLLPAAHPLLLGSTQSTEPTRQLVREADVVLAVGTELGETDYDTVFDGGFGISGALIRVDIDADQLARNFAPTCTVLGDSADALERLCRALQQAPARPPGTPPSHAPAGEASAWGACRVHAVRAQLESAWDLPFKAQRHYLETVLAELPDALFAGDSTQPVYQGNLAIDMPGPRRWFNSSTGYGTLGYGLPAAIGAQLAAPDRPVVCLIGDGGLQFTLPELASAVEAGLAPIILLWNNGGYEEIRRCMRQRDIRPIGVDLYTPDFQLLARGFGCDACRADDASALRRALRQARSGTRDRPVLIETSQAHWHAHAYAADRQTATTPPGPLHGDTDA</sequence>
<dbReference type="CDD" id="cd07035">
    <property type="entry name" value="TPP_PYR_POX_like"/>
    <property type="match status" value="1"/>
</dbReference>
<dbReference type="InterPro" id="IPR012001">
    <property type="entry name" value="Thiamin_PyroP_enz_TPP-bd_dom"/>
</dbReference>
<evidence type="ECO:0000256" key="3">
    <source>
        <dbReference type="ARBA" id="ARBA00023052"/>
    </source>
</evidence>
<evidence type="ECO:0000256" key="2">
    <source>
        <dbReference type="ARBA" id="ARBA00007812"/>
    </source>
</evidence>
<evidence type="ECO:0000313" key="9">
    <source>
        <dbReference type="Proteomes" id="UP000000374"/>
    </source>
</evidence>
<dbReference type="OrthoDB" id="2254214at2"/>
<comment type="cofactor">
    <cofactor evidence="1">
        <name>thiamine diphosphate</name>
        <dbReference type="ChEBI" id="CHEBI:58937"/>
    </cofactor>
</comment>
<dbReference type="Gene3D" id="3.40.50.1220">
    <property type="entry name" value="TPP-binding domain"/>
    <property type="match status" value="1"/>
</dbReference>
<dbReference type="GO" id="GO:0009099">
    <property type="term" value="P:L-valine biosynthetic process"/>
    <property type="evidence" value="ECO:0007669"/>
    <property type="project" value="TreeGrafter"/>
</dbReference>
<evidence type="ECO:0000259" key="6">
    <source>
        <dbReference type="Pfam" id="PF02775"/>
    </source>
</evidence>
<feature type="domain" description="Thiamine pyrophosphate enzyme central" evidence="5">
    <location>
        <begin position="195"/>
        <end position="328"/>
    </location>
</feature>
<dbReference type="GO" id="GO:0050660">
    <property type="term" value="F:flavin adenine dinucleotide binding"/>
    <property type="evidence" value="ECO:0007669"/>
    <property type="project" value="TreeGrafter"/>
</dbReference>
<dbReference type="InterPro" id="IPR029061">
    <property type="entry name" value="THDP-binding"/>
</dbReference>
<dbReference type="GO" id="GO:0009097">
    <property type="term" value="P:isoleucine biosynthetic process"/>
    <property type="evidence" value="ECO:0007669"/>
    <property type="project" value="TreeGrafter"/>
</dbReference>
<dbReference type="PANTHER" id="PTHR18968">
    <property type="entry name" value="THIAMINE PYROPHOSPHATE ENZYMES"/>
    <property type="match status" value="1"/>
</dbReference>
<dbReference type="RefSeq" id="WP_011808146.1">
    <property type="nucleotide sequence ID" value="NC_008786.1"/>
</dbReference>
<proteinExistence type="inferred from homology"/>
<feature type="domain" description="Thiamine pyrophosphate enzyme TPP-binding" evidence="6">
    <location>
        <begin position="408"/>
        <end position="545"/>
    </location>
</feature>
<dbReference type="SUPFAM" id="SSF52518">
    <property type="entry name" value="Thiamin diphosphate-binding fold (THDP-binding)"/>
    <property type="match status" value="2"/>
</dbReference>
<organism evidence="8 9">
    <name type="scientific">Verminephrobacter eiseniae (strain EF01-2)</name>
    <dbReference type="NCBI Taxonomy" id="391735"/>
    <lineage>
        <taxon>Bacteria</taxon>
        <taxon>Pseudomonadati</taxon>
        <taxon>Pseudomonadota</taxon>
        <taxon>Betaproteobacteria</taxon>
        <taxon>Burkholderiales</taxon>
        <taxon>Comamonadaceae</taxon>
        <taxon>Verminephrobacter</taxon>
    </lineage>
</organism>
<reference evidence="9" key="1">
    <citation type="submission" date="2006-12" db="EMBL/GenBank/DDBJ databases">
        <title>Complete sequence of chromosome 1 of Verminephrobacter eiseniae EF01-2.</title>
        <authorList>
            <person name="Copeland A."/>
            <person name="Lucas S."/>
            <person name="Lapidus A."/>
            <person name="Barry K."/>
            <person name="Detter J.C."/>
            <person name="Glavina del Rio T."/>
            <person name="Dalin E."/>
            <person name="Tice H."/>
            <person name="Pitluck S."/>
            <person name="Chertkov O."/>
            <person name="Brettin T."/>
            <person name="Bruce D."/>
            <person name="Han C."/>
            <person name="Tapia R."/>
            <person name="Gilna P."/>
            <person name="Schmutz J."/>
            <person name="Larimer F."/>
            <person name="Land M."/>
            <person name="Hauser L."/>
            <person name="Kyrpides N."/>
            <person name="Kim E."/>
            <person name="Stahl D."/>
            <person name="Richardson P."/>
        </authorList>
    </citation>
    <scope>NUCLEOTIDE SEQUENCE [LARGE SCALE GENOMIC DNA]</scope>
    <source>
        <strain evidence="9">EF01-2</strain>
    </source>
</reference>
<dbReference type="InterPro" id="IPR045229">
    <property type="entry name" value="TPP_enz"/>
</dbReference>
<dbReference type="GO" id="GO:0005948">
    <property type="term" value="C:acetolactate synthase complex"/>
    <property type="evidence" value="ECO:0007669"/>
    <property type="project" value="TreeGrafter"/>
</dbReference>
<keyword evidence="9" id="KW-1185">Reference proteome</keyword>
<dbReference type="Proteomes" id="UP000000374">
    <property type="component" value="Chromosome"/>
</dbReference>
<keyword evidence="3 4" id="KW-0786">Thiamine pyrophosphate</keyword>
<dbReference type="InterPro" id="IPR011766">
    <property type="entry name" value="TPP_enzyme_TPP-bd"/>
</dbReference>
<dbReference type="GeneID" id="76459076"/>
<accession>A1WES2</accession>
<dbReference type="STRING" id="391735.Veis_0339"/>
<dbReference type="SUPFAM" id="SSF52467">
    <property type="entry name" value="DHS-like NAD/FAD-binding domain"/>
    <property type="match status" value="1"/>
</dbReference>
<dbReference type="CDD" id="cd00568">
    <property type="entry name" value="TPP_enzymes"/>
    <property type="match status" value="1"/>
</dbReference>
<dbReference type="InterPro" id="IPR012000">
    <property type="entry name" value="Thiamin_PyroP_enz_cen_dom"/>
</dbReference>
<dbReference type="FunFam" id="3.40.50.970:FF:000007">
    <property type="entry name" value="Acetolactate synthase"/>
    <property type="match status" value="1"/>
</dbReference>
<evidence type="ECO:0000313" key="8">
    <source>
        <dbReference type="EMBL" id="ABM56129.1"/>
    </source>
</evidence>
<dbReference type="Pfam" id="PF02776">
    <property type="entry name" value="TPP_enzyme_N"/>
    <property type="match status" value="1"/>
</dbReference>
<dbReference type="GO" id="GO:0000287">
    <property type="term" value="F:magnesium ion binding"/>
    <property type="evidence" value="ECO:0007669"/>
    <property type="project" value="InterPro"/>
</dbReference>
<evidence type="ECO:0000259" key="7">
    <source>
        <dbReference type="Pfam" id="PF02776"/>
    </source>
</evidence>
<dbReference type="NCBIfam" id="NF005712">
    <property type="entry name" value="PRK07524.1"/>
    <property type="match status" value="1"/>
</dbReference>
<dbReference type="Pfam" id="PF00205">
    <property type="entry name" value="TPP_enzyme_M"/>
    <property type="match status" value="1"/>
</dbReference>